<protein>
    <submittedName>
        <fullName evidence="1">Uncharacterized protein</fullName>
    </submittedName>
</protein>
<reference evidence="1 2" key="1">
    <citation type="journal article" date="2013" name="Genome Announc.">
        <title>Draft Genome Sequence of the Cellulolytic, Mesophilic, Anaerobic Bacterium Clostridium termitidis Strain CT1112 (DSM 5398).</title>
        <authorList>
            <person name="Lal S."/>
            <person name="Ramachandran U."/>
            <person name="Zhang X."/>
            <person name="Munir R."/>
            <person name="Sparling R."/>
            <person name="Levin D.B."/>
        </authorList>
    </citation>
    <scope>NUCLEOTIDE SEQUENCE [LARGE SCALE GENOMIC DNA]</scope>
    <source>
        <strain evidence="1 2">CT1112</strain>
    </source>
</reference>
<dbReference type="PATRIC" id="fig|1195236.3.peg.2354"/>
<sequence length="227" mass="26055">MLFKKSNLSEIEKKLKGSNLRLENAVKALAPKHKGGEMEEYTAAKEENLMLQRQLSLEKGEETAIPIEWNVKWDTGAPCPYVISAGGRAFLIYYINEIDPNWDGTYTNVIDSSSDDILPLALIEFIRCYSIKFGGANDEVINGHPLWGKGLVPYGAHIIENSEWLKHEMKISSVHSYYNEESWDVKKHIVLLFHDELFECITEDYKIEVIRDSFNNVLKEAQNRLMN</sequence>
<organism evidence="1 2">
    <name type="scientific">Ruminiclostridium cellobioparum subsp. termitidis CT1112</name>
    <dbReference type="NCBI Taxonomy" id="1195236"/>
    <lineage>
        <taxon>Bacteria</taxon>
        <taxon>Bacillati</taxon>
        <taxon>Bacillota</taxon>
        <taxon>Clostridia</taxon>
        <taxon>Eubacteriales</taxon>
        <taxon>Oscillospiraceae</taxon>
        <taxon>Ruminiclostridium</taxon>
    </lineage>
</organism>
<keyword evidence="2" id="KW-1185">Reference proteome</keyword>
<name>S0FU16_RUMCE</name>
<dbReference type="STRING" id="1195236.CTER_2048"/>
<accession>S0FU16</accession>
<dbReference type="RefSeq" id="WP_004625508.1">
    <property type="nucleotide sequence ID" value="NZ_AORV01000031.1"/>
</dbReference>
<evidence type="ECO:0000313" key="2">
    <source>
        <dbReference type="Proteomes" id="UP000014155"/>
    </source>
</evidence>
<gene>
    <name evidence="1" type="ORF">CTER_2048</name>
</gene>
<evidence type="ECO:0000313" key="1">
    <source>
        <dbReference type="EMBL" id="EMS71998.1"/>
    </source>
</evidence>
<dbReference type="AlphaFoldDB" id="S0FU16"/>
<dbReference type="eggNOG" id="ENOG5031MT4">
    <property type="taxonomic scope" value="Bacteria"/>
</dbReference>
<proteinExistence type="predicted"/>
<dbReference type="Proteomes" id="UP000014155">
    <property type="component" value="Unassembled WGS sequence"/>
</dbReference>
<comment type="caution">
    <text evidence="1">The sequence shown here is derived from an EMBL/GenBank/DDBJ whole genome shotgun (WGS) entry which is preliminary data.</text>
</comment>
<dbReference type="EMBL" id="AORV01000031">
    <property type="protein sequence ID" value="EMS71998.1"/>
    <property type="molecule type" value="Genomic_DNA"/>
</dbReference>